<feature type="domain" description="RAVE complex protein Rav1 C-terminal" evidence="2">
    <location>
        <begin position="509"/>
        <end position="1091"/>
    </location>
</feature>
<dbReference type="Gene3D" id="2.130.10.10">
    <property type="entry name" value="YVTN repeat-like/Quinoprotein amine dehydrogenase"/>
    <property type="match status" value="1"/>
</dbReference>
<dbReference type="InterPro" id="IPR036322">
    <property type="entry name" value="WD40_repeat_dom_sf"/>
</dbReference>
<keyword evidence="4" id="KW-1185">Reference proteome</keyword>
<proteinExistence type="predicted"/>
<reference evidence="3 4" key="1">
    <citation type="submission" date="2023-11" db="EMBL/GenBank/DDBJ databases">
        <title>An acidophilic fungus is an integral part of prey digestion in a carnivorous sundew plant.</title>
        <authorList>
            <person name="Tsai I.J."/>
        </authorList>
    </citation>
    <scope>NUCLEOTIDE SEQUENCE [LARGE SCALE GENOMIC DNA]</scope>
    <source>
        <strain evidence="3">169a</strain>
    </source>
</reference>
<organism evidence="3 4">
    <name type="scientific">Acrodontium crateriforme</name>
    <dbReference type="NCBI Taxonomy" id="150365"/>
    <lineage>
        <taxon>Eukaryota</taxon>
        <taxon>Fungi</taxon>
        <taxon>Dikarya</taxon>
        <taxon>Ascomycota</taxon>
        <taxon>Pezizomycotina</taxon>
        <taxon>Dothideomycetes</taxon>
        <taxon>Dothideomycetidae</taxon>
        <taxon>Mycosphaerellales</taxon>
        <taxon>Teratosphaeriaceae</taxon>
        <taxon>Acrodontium</taxon>
    </lineage>
</organism>
<evidence type="ECO:0000256" key="1">
    <source>
        <dbReference type="SAM" id="MobiDB-lite"/>
    </source>
</evidence>
<dbReference type="EMBL" id="CP138583">
    <property type="protein sequence ID" value="WPH00060.1"/>
    <property type="molecule type" value="Genomic_DNA"/>
</dbReference>
<dbReference type="SUPFAM" id="SSF50978">
    <property type="entry name" value="WD40 repeat-like"/>
    <property type="match status" value="1"/>
</dbReference>
<evidence type="ECO:0000259" key="2">
    <source>
        <dbReference type="Pfam" id="PF12234"/>
    </source>
</evidence>
<dbReference type="PANTHER" id="PTHR13950:SF9">
    <property type="entry name" value="RABCONNECTIN-3A"/>
    <property type="match status" value="1"/>
</dbReference>
<name>A0AAQ3R9F8_9PEZI</name>
<dbReference type="Proteomes" id="UP001303373">
    <property type="component" value="Chromosome 4"/>
</dbReference>
<dbReference type="InterPro" id="IPR022033">
    <property type="entry name" value="Rav1p_C"/>
</dbReference>
<accession>A0AAQ3R9F8</accession>
<evidence type="ECO:0000313" key="4">
    <source>
        <dbReference type="Proteomes" id="UP001303373"/>
    </source>
</evidence>
<sequence>MPAASPEPVSPSTFTQVLPGAATDSLQTITSYIYRQKRYVAYISGRVLNILESPTKLVQVISFAKDLVAIAADAQTENLVIAARKEIWVLKPITEGWTKVWWEKTLSLAREDASDEVQCMSWGNEGELLIGGSCSLSLFSTRPVSRTATPTAFHSKEDLVEVRRPLWSKPLASAVQYAAFSPSGSLIATCCRHDRLVKIWRRLSFEEGLFDYTYLSHPGPVTHLEWRPQDVNTEEQRENGMSSRHEDDAEVLYTISTDGSLRVWKTGGLHDLEILSLHTTLDLVLAIPTSPNLTVNGSKASSKSPRYAFILSSGQFCAAVAAALTRNVEGKTNYTLEHIKEVMSNAPDVVVTLDGQGRMSAWGLQSNGRKRRPYTPGSEQAFHIAHAEDLVLKIRPNTCARFVPWFEGDHFHLLVHTFDGQITWWQGGVETFFSPSASGSERLESVAVWSGHRTQIERMSIAKATASLTSWSDDGHEVCWTQTNNGQLEFSYGTENSEDMKSTSKQPDIPFETGILTPSHGATNDEVAALVSEDGKNLIIIDLAQGYIEHRQEFRESVRSLKYFVPSSQHNILAVVFEKHVDILVQPRYGHHDDIAAWITAKSISIEGLGLLIHAVEWMPNGSLALAAGNGILLADNVVSAATLHLDVRQAIDMTEAQEATGVDLQWLSRKLKTPLPLWHPNLISHLIHSGQAQKATGVFHVLAERLKFWSEGDALSLFENEKDLSLREHSGVLTTETINDLLEQLKERDLPLLSNSGQQRLTRVLQAVAYASEHVNGLDSYALRYLFNWKLQCLHMEAARDPEATNAHSNAASSQPVVPQMHWREIAFAYHSTSQQPLLDILTLHYDNKITWTIARALAVTAWISDQVALAQVFEAIAQTTYRQVSPPDPTTPSLFFLALHKKQTLLGLWRIATWHKEQRATMNFLKRDFNQPDAKTAAKKNAYALMGKRRFEYAAAFFLLAGDGASAVSLLAGQCEDVMLAVAVARLYGGDSLEVVRKLIVDRLLPQAEEEGNRWMMSWCHSLVGEKSKAASALIKPLDGQRSWWQDDPVTMALYKDLRKESHEHEYVAVLRAATVLRKMGLWLAALHLVSEWEFKHPERKAPIDSQPTAPVKMNGSSTESPSMLDDFASLSLKPSRPPEPPSMLDNFAAPPAISDKEAREAKAAELLKKLKAKKEQAAGLTPEIVEKKKPAPTQFKEPDPNILLDSFGF</sequence>
<dbReference type="Pfam" id="PF12234">
    <property type="entry name" value="Rav1p_C"/>
    <property type="match status" value="1"/>
</dbReference>
<dbReference type="InterPro" id="IPR001680">
    <property type="entry name" value="WD40_rpt"/>
</dbReference>
<protein>
    <submittedName>
        <fullName evidence="3">WD40 repeat-like protein</fullName>
    </submittedName>
</protein>
<feature type="region of interest" description="Disordered" evidence="1">
    <location>
        <begin position="1100"/>
        <end position="1143"/>
    </location>
</feature>
<gene>
    <name evidence="3" type="ORF">R9X50_00288300</name>
</gene>
<dbReference type="GO" id="GO:0043291">
    <property type="term" value="C:RAVE complex"/>
    <property type="evidence" value="ECO:0007669"/>
    <property type="project" value="TreeGrafter"/>
</dbReference>
<dbReference type="Pfam" id="PF00400">
    <property type="entry name" value="WD40"/>
    <property type="match status" value="1"/>
</dbReference>
<evidence type="ECO:0000313" key="3">
    <source>
        <dbReference type="EMBL" id="WPH00060.1"/>
    </source>
</evidence>
<dbReference type="InterPro" id="IPR015943">
    <property type="entry name" value="WD40/YVTN_repeat-like_dom_sf"/>
</dbReference>
<dbReference type="AlphaFoldDB" id="A0AAQ3R9F8"/>
<dbReference type="InterPro" id="IPR052208">
    <property type="entry name" value="DmX-like/RAVE_component"/>
</dbReference>
<feature type="region of interest" description="Disordered" evidence="1">
    <location>
        <begin position="1180"/>
        <end position="1212"/>
    </location>
</feature>
<dbReference type="GO" id="GO:0007035">
    <property type="term" value="P:vacuolar acidification"/>
    <property type="evidence" value="ECO:0007669"/>
    <property type="project" value="TreeGrafter"/>
</dbReference>
<dbReference type="SMART" id="SM00320">
    <property type="entry name" value="WD40"/>
    <property type="match status" value="3"/>
</dbReference>
<dbReference type="PANTHER" id="PTHR13950">
    <property type="entry name" value="RABCONNECTIN-RELATED"/>
    <property type="match status" value="1"/>
</dbReference>